<protein>
    <submittedName>
        <fullName evidence="2">Uncharacterized protein</fullName>
    </submittedName>
</protein>
<evidence type="ECO:0000313" key="2">
    <source>
        <dbReference type="EMBL" id="GKV19887.1"/>
    </source>
</evidence>
<dbReference type="AlphaFoldDB" id="A0AAV5K1F5"/>
<dbReference type="Gene3D" id="3.30.559.10">
    <property type="entry name" value="Chloramphenicol acetyltransferase-like domain"/>
    <property type="match status" value="2"/>
</dbReference>
<dbReference type="PANTHER" id="PTHR31642">
    <property type="entry name" value="TRICHOTHECENE 3-O-ACETYLTRANSFERASE"/>
    <property type="match status" value="1"/>
</dbReference>
<reference evidence="2 3" key="1">
    <citation type="journal article" date="2021" name="Commun. Biol.">
        <title>The genome of Shorea leprosula (Dipterocarpaceae) highlights the ecological relevance of drought in aseasonal tropical rainforests.</title>
        <authorList>
            <person name="Ng K.K.S."/>
            <person name="Kobayashi M.J."/>
            <person name="Fawcett J.A."/>
            <person name="Hatakeyama M."/>
            <person name="Paape T."/>
            <person name="Ng C.H."/>
            <person name="Ang C.C."/>
            <person name="Tnah L.H."/>
            <person name="Lee C.T."/>
            <person name="Nishiyama T."/>
            <person name="Sese J."/>
            <person name="O'Brien M.J."/>
            <person name="Copetti D."/>
            <person name="Mohd Noor M.I."/>
            <person name="Ong R.C."/>
            <person name="Putra M."/>
            <person name="Sireger I.Z."/>
            <person name="Indrioko S."/>
            <person name="Kosugi Y."/>
            <person name="Izuno A."/>
            <person name="Isagi Y."/>
            <person name="Lee S.L."/>
            <person name="Shimizu K.K."/>
        </authorList>
    </citation>
    <scope>NUCLEOTIDE SEQUENCE [LARGE SCALE GENOMIC DNA]</scope>
    <source>
        <strain evidence="2">214</strain>
    </source>
</reference>
<dbReference type="InterPro" id="IPR023213">
    <property type="entry name" value="CAT-like_dom_sf"/>
</dbReference>
<dbReference type="InterPro" id="IPR050317">
    <property type="entry name" value="Plant_Fungal_Acyltransferase"/>
</dbReference>
<evidence type="ECO:0000256" key="1">
    <source>
        <dbReference type="ARBA" id="ARBA00009861"/>
    </source>
</evidence>
<proteinExistence type="inferred from homology"/>
<sequence>MVSSNPKSGISGVRLSSVVPATVTGDNKEVELTNLDLAMKLHYIKGVYFFESEAVRGLTVYDLKVPMFKLLEAYYPASGRIRFSEMGRPFIKCNDGGVRIVEAQCDKTVEEWLAMEDCSLDGCLAYDQVLGPDLGFSPLVFVQFTWFKCGGMAIGLSWAHVLGDAFSASDFINNWGRILAGEEPSKSLGEINSTSSFPGKPFSLEKVSTMGDCWKFDSNCKMQTHSFLCIDDPNQTANLLGFETISAVIWKSISKIRGNIGSKKVTICRKNVNRERANNGLVFSMVETESSVAKLEIAELARMIASDKVDENYRIEDMLEGIGKGGEGSDSVVYGADLTLLNMEEGDFYGLELKGKKPVFVNYMINGVGGEGLALVLPGPPQKDGGKGRTVTMVLPEGEIVGVKNEIQKYWNIV</sequence>
<dbReference type="GO" id="GO:0016747">
    <property type="term" value="F:acyltransferase activity, transferring groups other than amino-acyl groups"/>
    <property type="evidence" value="ECO:0007669"/>
    <property type="project" value="TreeGrafter"/>
</dbReference>
<dbReference type="PANTHER" id="PTHR31642:SF259">
    <property type="entry name" value="PROTEIN ECERIFERUM 2"/>
    <property type="match status" value="1"/>
</dbReference>
<organism evidence="2 3">
    <name type="scientific">Rubroshorea leprosula</name>
    <dbReference type="NCBI Taxonomy" id="152421"/>
    <lineage>
        <taxon>Eukaryota</taxon>
        <taxon>Viridiplantae</taxon>
        <taxon>Streptophyta</taxon>
        <taxon>Embryophyta</taxon>
        <taxon>Tracheophyta</taxon>
        <taxon>Spermatophyta</taxon>
        <taxon>Magnoliopsida</taxon>
        <taxon>eudicotyledons</taxon>
        <taxon>Gunneridae</taxon>
        <taxon>Pentapetalae</taxon>
        <taxon>rosids</taxon>
        <taxon>malvids</taxon>
        <taxon>Malvales</taxon>
        <taxon>Dipterocarpaceae</taxon>
        <taxon>Rubroshorea</taxon>
    </lineage>
</organism>
<comment type="similarity">
    <text evidence="1">Belongs to the plant acyltransferase family.</text>
</comment>
<keyword evidence="3" id="KW-1185">Reference proteome</keyword>
<gene>
    <name evidence="2" type="ORF">SLEP1_g30084</name>
</gene>
<evidence type="ECO:0000313" key="3">
    <source>
        <dbReference type="Proteomes" id="UP001054252"/>
    </source>
</evidence>
<comment type="caution">
    <text evidence="2">The sequence shown here is derived from an EMBL/GenBank/DDBJ whole genome shotgun (WGS) entry which is preliminary data.</text>
</comment>
<dbReference type="Proteomes" id="UP001054252">
    <property type="component" value="Unassembled WGS sequence"/>
</dbReference>
<dbReference type="EMBL" id="BPVZ01000054">
    <property type="protein sequence ID" value="GKV19887.1"/>
    <property type="molecule type" value="Genomic_DNA"/>
</dbReference>
<accession>A0AAV5K1F5</accession>
<name>A0AAV5K1F5_9ROSI</name>
<dbReference type="Pfam" id="PF02458">
    <property type="entry name" value="Transferase"/>
    <property type="match status" value="1"/>
</dbReference>